<reference evidence="10 11" key="1">
    <citation type="submission" date="2018-08" db="EMBL/GenBank/DDBJ databases">
        <title>Genomic investigation of the strawberry pathogen Phytophthora fragariae indicates pathogenicity is determined by transcriptional variation in three key races.</title>
        <authorList>
            <person name="Adams T.M."/>
            <person name="Armitage A.D."/>
            <person name="Sobczyk M.K."/>
            <person name="Bates H.J."/>
            <person name="Dunwell J.M."/>
            <person name="Nellist C.F."/>
            <person name="Harrison R.J."/>
        </authorList>
    </citation>
    <scope>NUCLEOTIDE SEQUENCE [LARGE SCALE GENOMIC DNA]</scope>
    <source>
        <strain evidence="9 12">A4</strain>
        <strain evidence="8 16">BC-23</strain>
        <strain evidence="7 11">NOV-27</strain>
        <strain evidence="6 13">NOV-5</strain>
        <strain evidence="5 14">NOV-71</strain>
        <strain evidence="2 10">NOV-9</strain>
        <strain evidence="4 17">ONT-3</strain>
        <strain evidence="3 15">SCRP245</strain>
    </source>
</reference>
<dbReference type="Proteomes" id="UP000433483">
    <property type="component" value="Unassembled WGS sequence"/>
</dbReference>
<dbReference type="EMBL" id="QXFX01003566">
    <property type="protein sequence ID" value="KAE9068259.1"/>
    <property type="molecule type" value="Genomic_DNA"/>
</dbReference>
<feature type="region of interest" description="Disordered" evidence="1">
    <location>
        <begin position="22"/>
        <end position="45"/>
    </location>
</feature>
<dbReference type="Proteomes" id="UP000476176">
    <property type="component" value="Unassembled WGS sequence"/>
</dbReference>
<evidence type="ECO:0000313" key="16">
    <source>
        <dbReference type="Proteomes" id="UP000476176"/>
    </source>
</evidence>
<dbReference type="EMBL" id="QXGA01003174">
    <property type="protein sequence ID" value="KAE9086590.1"/>
    <property type="molecule type" value="Genomic_DNA"/>
</dbReference>
<evidence type="ECO:0000313" key="5">
    <source>
        <dbReference type="EMBL" id="KAE9071846.1"/>
    </source>
</evidence>
<proteinExistence type="predicted"/>
<evidence type="ECO:0000256" key="1">
    <source>
        <dbReference type="SAM" id="MobiDB-lite"/>
    </source>
</evidence>
<feature type="compositionally biased region" description="Low complexity" evidence="1">
    <location>
        <begin position="24"/>
        <end position="34"/>
    </location>
</feature>
<evidence type="ECO:0000313" key="14">
    <source>
        <dbReference type="Proteomes" id="UP000441208"/>
    </source>
</evidence>
<dbReference type="Proteomes" id="UP000440732">
    <property type="component" value="Unassembled WGS sequence"/>
</dbReference>
<evidence type="ECO:0000313" key="9">
    <source>
        <dbReference type="EMBL" id="KAE9277632.1"/>
    </source>
</evidence>
<evidence type="ECO:0000313" key="4">
    <source>
        <dbReference type="EMBL" id="KAE9068259.1"/>
    </source>
</evidence>
<evidence type="ECO:0000313" key="12">
    <source>
        <dbReference type="Proteomes" id="UP000437068"/>
    </source>
</evidence>
<evidence type="ECO:0000313" key="8">
    <source>
        <dbReference type="EMBL" id="KAE9173180.1"/>
    </source>
</evidence>
<gene>
    <name evidence="9" type="ORF">PF001_g25560</name>
    <name evidence="8" type="ORF">PF004_g27055</name>
    <name evidence="7" type="ORF">PF005_g27671</name>
    <name evidence="6" type="ORF">PF006_g25993</name>
    <name evidence="5" type="ORF">PF007_g26398</name>
    <name evidence="2" type="ORF">PF009_g27100</name>
    <name evidence="4" type="ORF">PF010_g27132</name>
    <name evidence="3" type="ORF">PF011_g29478</name>
</gene>
<evidence type="ECO:0000313" key="2">
    <source>
        <dbReference type="EMBL" id="KAE8922637.1"/>
    </source>
</evidence>
<dbReference type="EMBL" id="QXFZ01003026">
    <property type="protein sequence ID" value="KAE9071846.1"/>
    <property type="molecule type" value="Genomic_DNA"/>
</dbReference>
<evidence type="ECO:0000313" key="13">
    <source>
        <dbReference type="Proteomes" id="UP000440732"/>
    </source>
</evidence>
<sequence length="64" mass="6942">MFTEGSVRFKISFLATPTVEMDECSMSSNSVVESSDADEDDEDDDWEVRSTMTKAAEAALVIGG</sequence>
<name>A0A6A3R4A6_9STRA</name>
<dbReference type="EMBL" id="QXGB01003557">
    <property type="protein sequence ID" value="KAE9170145.1"/>
    <property type="molecule type" value="Genomic_DNA"/>
</dbReference>
<dbReference type="Proteomes" id="UP000437068">
    <property type="component" value="Unassembled WGS sequence"/>
</dbReference>
<dbReference type="EMBL" id="QXGE01003018">
    <property type="protein sequence ID" value="KAE9277632.1"/>
    <property type="molecule type" value="Genomic_DNA"/>
</dbReference>
<keyword evidence="11" id="KW-1185">Reference proteome</keyword>
<dbReference type="Proteomes" id="UP000460718">
    <property type="component" value="Unassembled WGS sequence"/>
</dbReference>
<dbReference type="Proteomes" id="UP000429523">
    <property type="component" value="Unassembled WGS sequence"/>
</dbReference>
<dbReference type="Proteomes" id="UP000488956">
    <property type="component" value="Unassembled WGS sequence"/>
</dbReference>
<dbReference type="EMBL" id="QXGC01003777">
    <property type="protein sequence ID" value="KAE9173180.1"/>
    <property type="molecule type" value="Genomic_DNA"/>
</dbReference>
<organism evidence="6 13">
    <name type="scientific">Phytophthora fragariae</name>
    <dbReference type="NCBI Taxonomy" id="53985"/>
    <lineage>
        <taxon>Eukaryota</taxon>
        <taxon>Sar</taxon>
        <taxon>Stramenopiles</taxon>
        <taxon>Oomycota</taxon>
        <taxon>Peronosporomycetes</taxon>
        <taxon>Peronosporales</taxon>
        <taxon>Peronosporaceae</taxon>
        <taxon>Phytophthora</taxon>
    </lineage>
</organism>
<evidence type="ECO:0000313" key="10">
    <source>
        <dbReference type="Proteomes" id="UP000429523"/>
    </source>
</evidence>
<accession>A0A6A3R4A6</accession>
<evidence type="ECO:0000313" key="15">
    <source>
        <dbReference type="Proteomes" id="UP000460718"/>
    </source>
</evidence>
<evidence type="ECO:0000313" key="11">
    <source>
        <dbReference type="Proteomes" id="UP000433483"/>
    </source>
</evidence>
<dbReference type="Proteomes" id="UP000441208">
    <property type="component" value="Unassembled WGS sequence"/>
</dbReference>
<feature type="compositionally biased region" description="Acidic residues" evidence="1">
    <location>
        <begin position="35"/>
        <end position="45"/>
    </location>
</feature>
<protein>
    <submittedName>
        <fullName evidence="6">Uncharacterized protein</fullName>
    </submittedName>
</protein>
<dbReference type="EMBL" id="QXFW01005384">
    <property type="protein sequence ID" value="KAE8962185.1"/>
    <property type="molecule type" value="Genomic_DNA"/>
</dbReference>
<evidence type="ECO:0000313" key="3">
    <source>
        <dbReference type="EMBL" id="KAE8962185.1"/>
    </source>
</evidence>
<evidence type="ECO:0000313" key="17">
    <source>
        <dbReference type="Proteomes" id="UP000488956"/>
    </source>
</evidence>
<dbReference type="AlphaFoldDB" id="A0A6A3R4A6"/>
<dbReference type="EMBL" id="QXGF01003024">
    <property type="protein sequence ID" value="KAE8922637.1"/>
    <property type="molecule type" value="Genomic_DNA"/>
</dbReference>
<comment type="caution">
    <text evidence="6">The sequence shown here is derived from an EMBL/GenBank/DDBJ whole genome shotgun (WGS) entry which is preliminary data.</text>
</comment>
<evidence type="ECO:0000313" key="6">
    <source>
        <dbReference type="EMBL" id="KAE9086590.1"/>
    </source>
</evidence>
<evidence type="ECO:0000313" key="7">
    <source>
        <dbReference type="EMBL" id="KAE9170145.1"/>
    </source>
</evidence>